<accession>A0AAW7X7Q6</accession>
<keyword evidence="1 3" id="KW-0808">Transferase</keyword>
<dbReference type="RefSeq" id="WP_303493014.1">
    <property type="nucleotide sequence ID" value="NZ_JAUOPB010000009.1"/>
</dbReference>
<dbReference type="AlphaFoldDB" id="A0AAW7X7Q6"/>
<dbReference type="PANTHER" id="PTHR43861">
    <property type="entry name" value="TRANS-ACONITATE 2-METHYLTRANSFERASE-RELATED"/>
    <property type="match status" value="1"/>
</dbReference>
<dbReference type="EMBL" id="JAUOPB010000009">
    <property type="protein sequence ID" value="MDO6423320.1"/>
    <property type="molecule type" value="Genomic_DNA"/>
</dbReference>
<sequence length="248" mass="27669">MPSPSLYADLSCYYDLLCSSIDYHEQSDFAVRAHRLFGSGGNTYLDLGCGSGPHLAQLAVAGYVCSGLDLSQDMLNLAALRIPQAELYCQNMSEMALPKQFDLITCFLYSIHYCYPHVQLQQTLRKAYGALNAGGLFCFDAVDKNTIANDAGHTHHVNHNTSELRFQSRWHYSGTADKLDLHIAITETTANSIKHYDETHSMSAITIQELISLAQQEGFEVTVLERDFVTLQAWDQVQGNVLFCCVKK</sequence>
<reference evidence="3" key="1">
    <citation type="submission" date="2023-07" db="EMBL/GenBank/DDBJ databases">
        <title>Genome content predicts the carbon catabolic preferences of heterotrophic bacteria.</title>
        <authorList>
            <person name="Gralka M."/>
        </authorList>
    </citation>
    <scope>NUCLEOTIDE SEQUENCE</scope>
    <source>
        <strain evidence="3">I3M17_2</strain>
    </source>
</reference>
<dbReference type="Pfam" id="PF13649">
    <property type="entry name" value="Methyltransf_25"/>
    <property type="match status" value="1"/>
</dbReference>
<comment type="caution">
    <text evidence="3">The sequence shown here is derived from an EMBL/GenBank/DDBJ whole genome shotgun (WGS) entry which is preliminary data.</text>
</comment>
<evidence type="ECO:0000256" key="1">
    <source>
        <dbReference type="ARBA" id="ARBA00022679"/>
    </source>
</evidence>
<dbReference type="InterPro" id="IPR029063">
    <property type="entry name" value="SAM-dependent_MTases_sf"/>
</dbReference>
<name>A0AAW7X7Q6_9GAMM</name>
<dbReference type="GO" id="GO:0032259">
    <property type="term" value="P:methylation"/>
    <property type="evidence" value="ECO:0007669"/>
    <property type="project" value="UniProtKB-KW"/>
</dbReference>
<dbReference type="CDD" id="cd02440">
    <property type="entry name" value="AdoMet_MTases"/>
    <property type="match status" value="1"/>
</dbReference>
<dbReference type="Proteomes" id="UP001169760">
    <property type="component" value="Unassembled WGS sequence"/>
</dbReference>
<feature type="domain" description="Methyltransferase" evidence="2">
    <location>
        <begin position="45"/>
        <end position="135"/>
    </location>
</feature>
<gene>
    <name evidence="3" type="ORF">Q4521_12635</name>
</gene>
<protein>
    <submittedName>
        <fullName evidence="3">Class I SAM-dependent methyltransferase</fullName>
        <ecNumber evidence="3">2.1.1.-</ecNumber>
    </submittedName>
</protein>
<proteinExistence type="predicted"/>
<evidence type="ECO:0000313" key="3">
    <source>
        <dbReference type="EMBL" id="MDO6423320.1"/>
    </source>
</evidence>
<dbReference type="EC" id="2.1.1.-" evidence="3"/>
<evidence type="ECO:0000259" key="2">
    <source>
        <dbReference type="Pfam" id="PF13649"/>
    </source>
</evidence>
<dbReference type="SUPFAM" id="SSF53335">
    <property type="entry name" value="S-adenosyl-L-methionine-dependent methyltransferases"/>
    <property type="match status" value="1"/>
</dbReference>
<dbReference type="Gene3D" id="2.20.130.10">
    <property type="entry name" value="CAC2371-like domains"/>
    <property type="match status" value="1"/>
</dbReference>
<organism evidence="3 4">
    <name type="scientific">Saccharophagus degradans</name>
    <dbReference type="NCBI Taxonomy" id="86304"/>
    <lineage>
        <taxon>Bacteria</taxon>
        <taxon>Pseudomonadati</taxon>
        <taxon>Pseudomonadota</taxon>
        <taxon>Gammaproteobacteria</taxon>
        <taxon>Cellvibrionales</taxon>
        <taxon>Cellvibrionaceae</taxon>
        <taxon>Saccharophagus</taxon>
    </lineage>
</organism>
<dbReference type="InterPro" id="IPR041698">
    <property type="entry name" value="Methyltransf_25"/>
</dbReference>
<dbReference type="Gene3D" id="3.40.50.150">
    <property type="entry name" value="Vaccinia Virus protein VP39"/>
    <property type="match status" value="1"/>
</dbReference>
<dbReference type="GO" id="GO:0008168">
    <property type="term" value="F:methyltransferase activity"/>
    <property type="evidence" value="ECO:0007669"/>
    <property type="project" value="UniProtKB-KW"/>
</dbReference>
<evidence type="ECO:0000313" key="4">
    <source>
        <dbReference type="Proteomes" id="UP001169760"/>
    </source>
</evidence>
<keyword evidence="3" id="KW-0489">Methyltransferase</keyword>